<dbReference type="Proteomes" id="UP000485058">
    <property type="component" value="Unassembled WGS sequence"/>
</dbReference>
<evidence type="ECO:0000313" key="2">
    <source>
        <dbReference type="EMBL" id="GFH08850.1"/>
    </source>
</evidence>
<dbReference type="AlphaFoldDB" id="A0A699YFB4"/>
<dbReference type="SUPFAM" id="SSF53098">
    <property type="entry name" value="Ribonuclease H-like"/>
    <property type="match status" value="1"/>
</dbReference>
<feature type="domain" description="DUF659" evidence="1">
    <location>
        <begin position="43"/>
        <end position="161"/>
    </location>
</feature>
<gene>
    <name evidence="2" type="ORF">HaLaN_03882</name>
</gene>
<name>A0A699YFB4_HAELA</name>
<sequence>MENETTKAFFNKFIPHLKLPSRYELSGSLLIALYITVMMDVTVMDGWAKSLGAAHLLGVCAVLAGRVSVFLDVINTAGHSATSELMLIEMLGVIEKHDLAGKVCAVVTDTPTPMRKLWRLLEERHPRMLCVGCHAHIINLYFTKILLLHAFKEHINQAKEVVQYFTHLSLPHELLRQQRAALAASHNLAATAAAARADGTTVVGAVPAPKVELKQMSQTRFASLYDMLQSVQDNKQDFWAKNEWLVGTLAPAAKLVEALQADSANLAHVHFGLMAVEGALDRTTSPGPQLP</sequence>
<keyword evidence="3" id="KW-1185">Reference proteome</keyword>
<evidence type="ECO:0000313" key="3">
    <source>
        <dbReference type="Proteomes" id="UP000485058"/>
    </source>
</evidence>
<organism evidence="2 3">
    <name type="scientific">Haematococcus lacustris</name>
    <name type="common">Green alga</name>
    <name type="synonym">Haematococcus pluvialis</name>
    <dbReference type="NCBI Taxonomy" id="44745"/>
    <lineage>
        <taxon>Eukaryota</taxon>
        <taxon>Viridiplantae</taxon>
        <taxon>Chlorophyta</taxon>
        <taxon>core chlorophytes</taxon>
        <taxon>Chlorophyceae</taxon>
        <taxon>CS clade</taxon>
        <taxon>Chlamydomonadales</taxon>
        <taxon>Haematococcaceae</taxon>
        <taxon>Haematococcus</taxon>
    </lineage>
</organism>
<proteinExistence type="predicted"/>
<dbReference type="InterPro" id="IPR012337">
    <property type="entry name" value="RNaseH-like_sf"/>
</dbReference>
<comment type="caution">
    <text evidence="2">The sequence shown here is derived from an EMBL/GenBank/DDBJ whole genome shotgun (WGS) entry which is preliminary data.</text>
</comment>
<dbReference type="Pfam" id="PF04937">
    <property type="entry name" value="DUF659"/>
    <property type="match status" value="1"/>
</dbReference>
<protein>
    <submittedName>
        <fullName evidence="2">Zinc finger bed domain-containing protein 1-like</fullName>
    </submittedName>
</protein>
<reference evidence="2 3" key="1">
    <citation type="submission" date="2020-02" db="EMBL/GenBank/DDBJ databases">
        <title>Draft genome sequence of Haematococcus lacustris strain NIES-144.</title>
        <authorList>
            <person name="Morimoto D."/>
            <person name="Nakagawa S."/>
            <person name="Yoshida T."/>
            <person name="Sawayama S."/>
        </authorList>
    </citation>
    <scope>NUCLEOTIDE SEQUENCE [LARGE SCALE GENOMIC DNA]</scope>
    <source>
        <strain evidence="2 3">NIES-144</strain>
    </source>
</reference>
<dbReference type="InterPro" id="IPR007021">
    <property type="entry name" value="DUF659"/>
</dbReference>
<evidence type="ECO:0000259" key="1">
    <source>
        <dbReference type="Pfam" id="PF04937"/>
    </source>
</evidence>
<dbReference type="EMBL" id="BLLF01000189">
    <property type="protein sequence ID" value="GFH08850.1"/>
    <property type="molecule type" value="Genomic_DNA"/>
</dbReference>
<accession>A0A699YFB4</accession>